<evidence type="ECO:0008006" key="4">
    <source>
        <dbReference type="Google" id="ProtNLM"/>
    </source>
</evidence>
<organism evidence="2 3">
    <name type="scientific">Rhynchosporium graminicola</name>
    <dbReference type="NCBI Taxonomy" id="2792576"/>
    <lineage>
        <taxon>Eukaryota</taxon>
        <taxon>Fungi</taxon>
        <taxon>Dikarya</taxon>
        <taxon>Ascomycota</taxon>
        <taxon>Pezizomycotina</taxon>
        <taxon>Leotiomycetes</taxon>
        <taxon>Helotiales</taxon>
        <taxon>Ploettnerulaceae</taxon>
        <taxon>Rhynchosporium</taxon>
    </lineage>
</organism>
<reference evidence="3" key="1">
    <citation type="submission" date="2016-03" db="EMBL/GenBank/DDBJ databases">
        <authorList>
            <person name="Ploux O."/>
        </authorList>
    </citation>
    <scope>NUCLEOTIDE SEQUENCE [LARGE SCALE GENOMIC DNA]</scope>
    <source>
        <strain evidence="3">UK7</strain>
    </source>
</reference>
<proteinExistence type="predicted"/>
<dbReference type="AlphaFoldDB" id="A0A1E1KYR5"/>
<evidence type="ECO:0000256" key="1">
    <source>
        <dbReference type="SAM" id="MobiDB-lite"/>
    </source>
</evidence>
<feature type="compositionally biased region" description="Polar residues" evidence="1">
    <location>
        <begin position="1"/>
        <end position="47"/>
    </location>
</feature>
<feature type="region of interest" description="Disordered" evidence="1">
    <location>
        <begin position="1"/>
        <end position="68"/>
    </location>
</feature>
<dbReference type="Proteomes" id="UP000178129">
    <property type="component" value="Unassembled WGS sequence"/>
</dbReference>
<evidence type="ECO:0000313" key="2">
    <source>
        <dbReference type="EMBL" id="CZT03395.1"/>
    </source>
</evidence>
<keyword evidence="3" id="KW-1185">Reference proteome</keyword>
<gene>
    <name evidence="2" type="ORF">RCO7_06170</name>
</gene>
<accession>A0A1E1KYR5</accession>
<evidence type="ECO:0000313" key="3">
    <source>
        <dbReference type="Proteomes" id="UP000178129"/>
    </source>
</evidence>
<dbReference type="EMBL" id="FJUW01000028">
    <property type="protein sequence ID" value="CZT03395.1"/>
    <property type="molecule type" value="Genomic_DNA"/>
</dbReference>
<name>A0A1E1KYR5_9HELO</name>
<protein>
    <recommendedName>
        <fullName evidence="4">Conidiation-specific protein 8</fullName>
    </recommendedName>
</protein>
<comment type="caution">
    <text evidence="2">The sequence shown here is derived from an EMBL/GenBank/DDBJ whole genome shotgun (WGS) entry which is preliminary data.</text>
</comment>
<sequence length="85" mass="8777">MVASATTNSVTGGTSTKSTPVNNTGASFSARRSSQGTLFSGLVNQKRNSGDAAAQARRESFNDMKPAPGLIGKMWNNFVAGSPPK</sequence>
<dbReference type="InParanoid" id="A0A1E1KYR5"/>